<keyword evidence="4" id="KW-0326">Glycosidase</keyword>
<dbReference type="Proteomes" id="UP001162162">
    <property type="component" value="Unassembled WGS sequence"/>
</dbReference>
<comment type="similarity">
    <text evidence="1">Belongs to the glycosyl hydrolase 43 family.</text>
</comment>
<dbReference type="AlphaFoldDB" id="A0AAV8ZEM4"/>
<accession>A0AAV8ZEM4</accession>
<evidence type="ECO:0000313" key="7">
    <source>
        <dbReference type="Proteomes" id="UP001162162"/>
    </source>
</evidence>
<name>A0AAV8ZEM4_9CUCU</name>
<reference evidence="6" key="1">
    <citation type="journal article" date="2023" name="Insect Mol. Biol.">
        <title>Genome sequencing provides insights into the evolution of gene families encoding plant cell wall-degrading enzymes in longhorned beetles.</title>
        <authorList>
            <person name="Shin N.R."/>
            <person name="Okamura Y."/>
            <person name="Kirsch R."/>
            <person name="Pauchet Y."/>
        </authorList>
    </citation>
    <scope>NUCLEOTIDE SEQUENCE</scope>
    <source>
        <strain evidence="6">AMC_N1</strain>
    </source>
</reference>
<evidence type="ECO:0000256" key="4">
    <source>
        <dbReference type="ARBA" id="ARBA00023295"/>
    </source>
</evidence>
<protein>
    <submittedName>
        <fullName evidence="6">Uncharacterized protein</fullName>
    </submittedName>
</protein>
<keyword evidence="7" id="KW-1185">Reference proteome</keyword>
<dbReference type="EMBL" id="JAPWTK010000004">
    <property type="protein sequence ID" value="KAJ8961810.1"/>
    <property type="molecule type" value="Genomic_DNA"/>
</dbReference>
<keyword evidence="3" id="KW-0378">Hydrolase</keyword>
<evidence type="ECO:0000256" key="2">
    <source>
        <dbReference type="ARBA" id="ARBA00022729"/>
    </source>
</evidence>
<organism evidence="6 7">
    <name type="scientific">Aromia moschata</name>
    <dbReference type="NCBI Taxonomy" id="1265417"/>
    <lineage>
        <taxon>Eukaryota</taxon>
        <taxon>Metazoa</taxon>
        <taxon>Ecdysozoa</taxon>
        <taxon>Arthropoda</taxon>
        <taxon>Hexapoda</taxon>
        <taxon>Insecta</taxon>
        <taxon>Pterygota</taxon>
        <taxon>Neoptera</taxon>
        <taxon>Endopterygota</taxon>
        <taxon>Coleoptera</taxon>
        <taxon>Polyphaga</taxon>
        <taxon>Cucujiformia</taxon>
        <taxon>Chrysomeloidea</taxon>
        <taxon>Cerambycidae</taxon>
        <taxon>Cerambycinae</taxon>
        <taxon>Callichromatini</taxon>
        <taxon>Aromia</taxon>
    </lineage>
</organism>
<dbReference type="Pfam" id="PF04616">
    <property type="entry name" value="Glyco_hydro_43"/>
    <property type="match status" value="1"/>
</dbReference>
<keyword evidence="2 5" id="KW-0732">Signal</keyword>
<dbReference type="InterPro" id="IPR023296">
    <property type="entry name" value="Glyco_hydro_beta-prop_sf"/>
</dbReference>
<evidence type="ECO:0000256" key="5">
    <source>
        <dbReference type="SAM" id="SignalP"/>
    </source>
</evidence>
<feature type="signal peptide" evidence="5">
    <location>
        <begin position="1"/>
        <end position="17"/>
    </location>
</feature>
<dbReference type="Gene3D" id="2.115.10.20">
    <property type="entry name" value="Glycosyl hydrolase domain, family 43"/>
    <property type="match status" value="1"/>
</dbReference>
<feature type="chain" id="PRO_5043731726" evidence="5">
    <location>
        <begin position="18"/>
        <end position="128"/>
    </location>
</feature>
<evidence type="ECO:0000313" key="6">
    <source>
        <dbReference type="EMBL" id="KAJ8961810.1"/>
    </source>
</evidence>
<dbReference type="PANTHER" id="PTHR43817:SF1">
    <property type="entry name" value="HYDROLASE, FAMILY 43, PUTATIVE (AFU_ORTHOLOGUE AFUA_3G01660)-RELATED"/>
    <property type="match status" value="1"/>
</dbReference>
<evidence type="ECO:0000256" key="3">
    <source>
        <dbReference type="ARBA" id="ARBA00022801"/>
    </source>
</evidence>
<dbReference type="SUPFAM" id="SSF75005">
    <property type="entry name" value="Arabinanase/levansucrase/invertase"/>
    <property type="match status" value="1"/>
</dbReference>
<gene>
    <name evidence="6" type="ORF">NQ318_021425</name>
</gene>
<proteinExistence type="inferred from homology"/>
<dbReference type="GO" id="GO:0004553">
    <property type="term" value="F:hydrolase activity, hydrolyzing O-glycosyl compounds"/>
    <property type="evidence" value="ECO:0007669"/>
    <property type="project" value="InterPro"/>
</dbReference>
<sequence>MFRLLTCFLLFWLGSNADKYTNPIALRAPDPWMVYYDGYYYLVATTFTNELGLRTASTLSGLKDATNTTVFTTDGTVITAPEIHLVDGIWYLLYGACAVGMNDRHCHRIHVAQSTSDGPMGPYTFLSI</sequence>
<comment type="caution">
    <text evidence="6">The sequence shown here is derived from an EMBL/GenBank/DDBJ whole genome shotgun (WGS) entry which is preliminary data.</text>
</comment>
<dbReference type="PANTHER" id="PTHR43817">
    <property type="entry name" value="GLYCOSYL HYDROLASE"/>
    <property type="match status" value="1"/>
</dbReference>
<evidence type="ECO:0000256" key="1">
    <source>
        <dbReference type="ARBA" id="ARBA00009865"/>
    </source>
</evidence>
<dbReference type="InterPro" id="IPR006710">
    <property type="entry name" value="Glyco_hydro_43"/>
</dbReference>
<dbReference type="GO" id="GO:0005975">
    <property type="term" value="P:carbohydrate metabolic process"/>
    <property type="evidence" value="ECO:0007669"/>
    <property type="project" value="InterPro"/>
</dbReference>